<organism evidence="1 2">
    <name type="scientific">Paragonimus skrjabini miyazakii</name>
    <dbReference type="NCBI Taxonomy" id="59628"/>
    <lineage>
        <taxon>Eukaryota</taxon>
        <taxon>Metazoa</taxon>
        <taxon>Spiralia</taxon>
        <taxon>Lophotrochozoa</taxon>
        <taxon>Platyhelminthes</taxon>
        <taxon>Trematoda</taxon>
        <taxon>Digenea</taxon>
        <taxon>Plagiorchiida</taxon>
        <taxon>Troglotremata</taxon>
        <taxon>Troglotrematidae</taxon>
        <taxon>Paragonimus</taxon>
    </lineage>
</organism>
<reference evidence="1" key="1">
    <citation type="submission" date="2019-07" db="EMBL/GenBank/DDBJ databases">
        <title>Annotation for the trematode Paragonimus miyazaki's.</title>
        <authorList>
            <person name="Choi Y.-J."/>
        </authorList>
    </citation>
    <scope>NUCLEOTIDE SEQUENCE</scope>
    <source>
        <strain evidence="1">Japan</strain>
    </source>
</reference>
<dbReference type="AlphaFoldDB" id="A0A8S9Z3B9"/>
<proteinExistence type="predicted"/>
<evidence type="ECO:0000313" key="2">
    <source>
        <dbReference type="Proteomes" id="UP000822476"/>
    </source>
</evidence>
<keyword evidence="2" id="KW-1185">Reference proteome</keyword>
<evidence type="ECO:0000313" key="1">
    <source>
        <dbReference type="EMBL" id="KAF7260026.1"/>
    </source>
</evidence>
<name>A0A8S9Z3B9_9TREM</name>
<protein>
    <submittedName>
        <fullName evidence="1">Uncharacterized protein</fullName>
    </submittedName>
</protein>
<accession>A0A8S9Z3B9</accession>
<comment type="caution">
    <text evidence="1">The sequence shown here is derived from an EMBL/GenBank/DDBJ whole genome shotgun (WGS) entry which is preliminary data.</text>
</comment>
<gene>
    <name evidence="1" type="ORF">EG68_02785</name>
</gene>
<sequence length="66" mass="7776">MCSALLWFNQIRMNFENCEFVALALSVLTFQLASPWTHYKGNQTHPYRRRFTSTTAKRSPSYIIKC</sequence>
<dbReference type="Proteomes" id="UP000822476">
    <property type="component" value="Unassembled WGS sequence"/>
</dbReference>
<dbReference type="EMBL" id="JTDE01000927">
    <property type="protein sequence ID" value="KAF7260026.1"/>
    <property type="molecule type" value="Genomic_DNA"/>
</dbReference>